<accession>A0A0P0RJR4</accession>
<dbReference type="KEGG" id="bcai:K788_0004748"/>
<protein>
    <submittedName>
        <fullName evidence="1">Uncharacterized protein</fullName>
    </submittedName>
</protein>
<gene>
    <name evidence="1" type="ORF">K788_0004748</name>
</gene>
<sequence>MNVPGICSGATADDTGAKRSTDAAIWTIAREVPSLEHGCGTVHDASGATVRLPGALARSRQLGWSSEDAHRWLASGGAQIGTVRVIMSMTIMGAPQCRQMKTGRLGMTASSCDEPGSCGTPSSVRAFARFARRTVGKQPVVADAVEAGRQHVEQEAAHEFAGIERHDLV</sequence>
<organism evidence="1 2">
    <name type="scientific">Paraburkholderia caribensis MBA4</name>
    <dbReference type="NCBI Taxonomy" id="1323664"/>
    <lineage>
        <taxon>Bacteria</taxon>
        <taxon>Pseudomonadati</taxon>
        <taxon>Pseudomonadota</taxon>
        <taxon>Betaproteobacteria</taxon>
        <taxon>Burkholderiales</taxon>
        <taxon>Burkholderiaceae</taxon>
        <taxon>Paraburkholderia</taxon>
    </lineage>
</organism>
<evidence type="ECO:0000313" key="2">
    <source>
        <dbReference type="Proteomes" id="UP000019146"/>
    </source>
</evidence>
<dbReference type="AlphaFoldDB" id="A0A0P0RJR4"/>
<evidence type="ECO:0000313" key="1">
    <source>
        <dbReference type="EMBL" id="ALL69032.1"/>
    </source>
</evidence>
<dbReference type="Proteomes" id="UP000019146">
    <property type="component" value="Chromosome 2"/>
</dbReference>
<reference evidence="1 2" key="1">
    <citation type="journal article" date="2014" name="Genome Announc.">
        <title>Draft Genome Sequence of the Haloacid-Degrading Burkholderia caribensis Strain MBA4.</title>
        <authorList>
            <person name="Pan Y."/>
            <person name="Kong K.F."/>
            <person name="Tsang J.S."/>
        </authorList>
    </citation>
    <scope>NUCLEOTIDE SEQUENCE [LARGE SCALE GENOMIC DNA]</scope>
    <source>
        <strain evidence="1 2">MBA4</strain>
    </source>
</reference>
<proteinExistence type="predicted"/>
<name>A0A0P0RJR4_9BURK</name>
<dbReference type="EMBL" id="CP012747">
    <property type="protein sequence ID" value="ALL69032.1"/>
    <property type="molecule type" value="Genomic_DNA"/>
</dbReference>